<organism evidence="1 2">
    <name type="scientific">Lecanosticta acicola</name>
    <dbReference type="NCBI Taxonomy" id="111012"/>
    <lineage>
        <taxon>Eukaryota</taxon>
        <taxon>Fungi</taxon>
        <taxon>Dikarya</taxon>
        <taxon>Ascomycota</taxon>
        <taxon>Pezizomycotina</taxon>
        <taxon>Dothideomycetes</taxon>
        <taxon>Dothideomycetidae</taxon>
        <taxon>Mycosphaerellales</taxon>
        <taxon>Mycosphaerellaceae</taxon>
        <taxon>Lecanosticta</taxon>
    </lineage>
</organism>
<protein>
    <submittedName>
        <fullName evidence="1">Uncharacterized protein</fullName>
    </submittedName>
</protein>
<proteinExistence type="predicted"/>
<keyword evidence="2" id="KW-1185">Reference proteome</keyword>
<accession>A0AAI9EBJ2</accession>
<sequence length="99" mass="10974">MRDGIANAAFIDPDLGYVRGEIRLAIDPRCDRDLYWTAVSDRIRGLVSYLKPHITELLLTGTSTTNARFKAALRDALIDVVEDKILAAVNNDSKEAIDV</sequence>
<dbReference type="AlphaFoldDB" id="A0AAI9EBJ2"/>
<dbReference type="EMBL" id="CAVMBE010000056">
    <property type="protein sequence ID" value="CAK4031986.1"/>
    <property type="molecule type" value="Genomic_DNA"/>
</dbReference>
<dbReference type="Proteomes" id="UP001296104">
    <property type="component" value="Unassembled WGS sequence"/>
</dbReference>
<evidence type="ECO:0000313" key="2">
    <source>
        <dbReference type="Proteomes" id="UP001296104"/>
    </source>
</evidence>
<comment type="caution">
    <text evidence="1">The sequence shown here is derived from an EMBL/GenBank/DDBJ whole genome shotgun (WGS) entry which is preliminary data.</text>
</comment>
<evidence type="ECO:0000313" key="1">
    <source>
        <dbReference type="EMBL" id="CAK4031986.1"/>
    </source>
</evidence>
<gene>
    <name evidence="1" type="ORF">LECACI_7A007144</name>
</gene>
<reference evidence="1" key="1">
    <citation type="submission" date="2023-11" db="EMBL/GenBank/DDBJ databases">
        <authorList>
            <person name="Alioto T."/>
            <person name="Alioto T."/>
            <person name="Gomez Garrido J."/>
        </authorList>
    </citation>
    <scope>NUCLEOTIDE SEQUENCE</scope>
</reference>
<name>A0AAI9EBJ2_9PEZI</name>